<dbReference type="PRINTS" id="PR00813">
    <property type="entry name" value="BCTERIALGSPG"/>
</dbReference>
<reference evidence="4" key="1">
    <citation type="submission" date="2017-09" db="EMBL/GenBank/DDBJ databases">
        <title>Depth-based differentiation of microbial function through sediment-hosted aquifers and enrichment of novel symbionts in the deep terrestrial subsurface.</title>
        <authorList>
            <person name="Probst A.J."/>
            <person name="Ladd B."/>
            <person name="Jarett J.K."/>
            <person name="Geller-Mcgrath D.E."/>
            <person name="Sieber C.M.K."/>
            <person name="Emerson J.B."/>
            <person name="Anantharaman K."/>
            <person name="Thomas B.C."/>
            <person name="Malmstrom R."/>
            <person name="Stieglmeier M."/>
            <person name="Klingl A."/>
            <person name="Woyke T."/>
            <person name="Ryan C.M."/>
            <person name="Banfield J.F."/>
        </authorList>
    </citation>
    <scope>NUCLEOTIDE SEQUENCE [LARGE SCALE GENOMIC DNA]</scope>
</reference>
<dbReference type="Proteomes" id="UP000228996">
    <property type="component" value="Unassembled WGS sequence"/>
</dbReference>
<evidence type="ECO:0000313" key="4">
    <source>
        <dbReference type="Proteomes" id="UP000228996"/>
    </source>
</evidence>
<dbReference type="PANTHER" id="PTHR30093">
    <property type="entry name" value="GENERAL SECRETION PATHWAY PROTEIN G"/>
    <property type="match status" value="1"/>
</dbReference>
<evidence type="ECO:0000256" key="1">
    <source>
        <dbReference type="ARBA" id="ARBA00022481"/>
    </source>
</evidence>
<dbReference type="SUPFAM" id="SSF54523">
    <property type="entry name" value="Pili subunits"/>
    <property type="match status" value="1"/>
</dbReference>
<sequence length="159" mass="17531">MKNTCPKYKSGFTLMELLVTIAVIGVLSSFVIVASTGQIAKARDVQRQSDLNQYRIALENYATKNGGYPVKTTNGGPAWIFLCQFKLQTPISYMTSCPQDPIYSSDNTYWYAYQTENSPSLASNYLLSAHLEKGGYWYVCSNGKAGPIATYPVTADCGF</sequence>
<keyword evidence="2" id="KW-0472">Membrane</keyword>
<dbReference type="InterPro" id="IPR045584">
    <property type="entry name" value="Pilin-like"/>
</dbReference>
<keyword evidence="2" id="KW-0812">Transmembrane</keyword>
<dbReference type="NCBIfam" id="TIGR02532">
    <property type="entry name" value="IV_pilin_GFxxxE"/>
    <property type="match status" value="1"/>
</dbReference>
<name>A0A2M6XEF2_9BACT</name>
<comment type="caution">
    <text evidence="3">The sequence shown here is derived from an EMBL/GenBank/DDBJ whole genome shotgun (WGS) entry which is preliminary data.</text>
</comment>
<gene>
    <name evidence="3" type="ORF">COT44_00160</name>
</gene>
<evidence type="ECO:0008006" key="5">
    <source>
        <dbReference type="Google" id="ProtNLM"/>
    </source>
</evidence>
<dbReference type="GO" id="GO:0015627">
    <property type="term" value="C:type II protein secretion system complex"/>
    <property type="evidence" value="ECO:0007669"/>
    <property type="project" value="InterPro"/>
</dbReference>
<organism evidence="3 4">
    <name type="scientific">Candidatus Shapirobacteria bacterium CG08_land_8_20_14_0_20_39_18</name>
    <dbReference type="NCBI Taxonomy" id="1974883"/>
    <lineage>
        <taxon>Bacteria</taxon>
        <taxon>Candidatus Shapironibacteriota</taxon>
    </lineage>
</organism>
<protein>
    <recommendedName>
        <fullName evidence="5">Type II secretion system protein GspG C-terminal domain-containing protein</fullName>
    </recommendedName>
</protein>
<dbReference type="InterPro" id="IPR000983">
    <property type="entry name" value="Bac_GSPG_pilin"/>
</dbReference>
<dbReference type="Pfam" id="PF07963">
    <property type="entry name" value="N_methyl"/>
    <property type="match status" value="1"/>
</dbReference>
<keyword evidence="2" id="KW-1133">Transmembrane helix</keyword>
<evidence type="ECO:0000256" key="2">
    <source>
        <dbReference type="SAM" id="Phobius"/>
    </source>
</evidence>
<dbReference type="GO" id="GO:0015628">
    <property type="term" value="P:protein secretion by the type II secretion system"/>
    <property type="evidence" value="ECO:0007669"/>
    <property type="project" value="InterPro"/>
</dbReference>
<dbReference type="EMBL" id="PEYO01000001">
    <property type="protein sequence ID" value="PIU04045.1"/>
    <property type="molecule type" value="Genomic_DNA"/>
</dbReference>
<dbReference type="InterPro" id="IPR012902">
    <property type="entry name" value="N_methyl_site"/>
</dbReference>
<dbReference type="AlphaFoldDB" id="A0A2M6XEF2"/>
<accession>A0A2M6XEF2</accession>
<keyword evidence="1" id="KW-0488">Methylation</keyword>
<evidence type="ECO:0000313" key="3">
    <source>
        <dbReference type="EMBL" id="PIU04045.1"/>
    </source>
</evidence>
<feature type="transmembrane region" description="Helical" evidence="2">
    <location>
        <begin position="12"/>
        <end position="34"/>
    </location>
</feature>
<dbReference type="Gene3D" id="3.30.700.10">
    <property type="entry name" value="Glycoprotein, Type 4 Pilin"/>
    <property type="match status" value="1"/>
</dbReference>
<proteinExistence type="predicted"/>